<keyword evidence="1 6" id="KW-0479">Metal-binding</keyword>
<dbReference type="Pfam" id="PF22628">
    <property type="entry name" value="zf-CCCH_10"/>
    <property type="match status" value="1"/>
</dbReference>
<evidence type="ECO:0000256" key="6">
    <source>
        <dbReference type="PROSITE-ProRule" id="PRU00723"/>
    </source>
</evidence>
<evidence type="ECO:0000313" key="8">
    <source>
        <dbReference type="EMBL" id="KAL1513466.1"/>
    </source>
</evidence>
<comment type="similarity">
    <text evidence="5">Belongs to the muscleblind family.</text>
</comment>
<keyword evidence="3 6" id="KW-0863">Zinc-finger</keyword>
<organism evidence="8 9">
    <name type="scientific">Hypothenemus hampei</name>
    <name type="common">Coffee berry borer</name>
    <dbReference type="NCBI Taxonomy" id="57062"/>
    <lineage>
        <taxon>Eukaryota</taxon>
        <taxon>Metazoa</taxon>
        <taxon>Ecdysozoa</taxon>
        <taxon>Arthropoda</taxon>
        <taxon>Hexapoda</taxon>
        <taxon>Insecta</taxon>
        <taxon>Pterygota</taxon>
        <taxon>Neoptera</taxon>
        <taxon>Endopterygota</taxon>
        <taxon>Coleoptera</taxon>
        <taxon>Polyphaga</taxon>
        <taxon>Cucujiformia</taxon>
        <taxon>Curculionidae</taxon>
        <taxon>Scolytinae</taxon>
        <taxon>Hypothenemus</taxon>
    </lineage>
</organism>
<dbReference type="Proteomes" id="UP001566132">
    <property type="component" value="Unassembled WGS sequence"/>
</dbReference>
<keyword evidence="4 6" id="KW-0862">Zinc</keyword>
<feature type="domain" description="C3H1-type" evidence="7">
    <location>
        <begin position="14"/>
        <end position="42"/>
    </location>
</feature>
<dbReference type="InterPro" id="IPR000571">
    <property type="entry name" value="Znf_CCCH"/>
</dbReference>
<evidence type="ECO:0000259" key="7">
    <source>
        <dbReference type="PROSITE" id="PS50103"/>
    </source>
</evidence>
<protein>
    <recommendedName>
        <fullName evidence="7">C3H1-type domain-containing protein</fullName>
    </recommendedName>
</protein>
<accession>A0ABD1F7Z4</accession>
<dbReference type="PANTHER" id="PTHR12675:SF12">
    <property type="entry name" value="PROTEIN MUSCLEBLIND"/>
    <property type="match status" value="1"/>
</dbReference>
<evidence type="ECO:0000313" key="9">
    <source>
        <dbReference type="Proteomes" id="UP001566132"/>
    </source>
</evidence>
<dbReference type="Gene3D" id="3.30.1370.210">
    <property type="match status" value="1"/>
</dbReference>
<gene>
    <name evidence="8" type="ORF">ABEB36_002873</name>
</gene>
<evidence type="ECO:0000256" key="4">
    <source>
        <dbReference type="ARBA" id="ARBA00022833"/>
    </source>
</evidence>
<evidence type="ECO:0000256" key="2">
    <source>
        <dbReference type="ARBA" id="ARBA00022737"/>
    </source>
</evidence>
<comment type="caution">
    <text evidence="8">The sequence shown here is derived from an EMBL/GenBank/DDBJ whole genome shotgun (WGS) entry which is preliminary data.</text>
</comment>
<keyword evidence="2" id="KW-0677">Repeat</keyword>
<dbReference type="PROSITE" id="PS50103">
    <property type="entry name" value="ZF_C3H1"/>
    <property type="match status" value="1"/>
</dbReference>
<evidence type="ECO:0000256" key="5">
    <source>
        <dbReference type="ARBA" id="ARBA00038226"/>
    </source>
</evidence>
<dbReference type="AlphaFoldDB" id="A0ABD1F7Z4"/>
<dbReference type="EMBL" id="JBDJPC010000002">
    <property type="protein sequence ID" value="KAL1513466.1"/>
    <property type="molecule type" value="Genomic_DNA"/>
</dbReference>
<reference evidence="8 9" key="1">
    <citation type="submission" date="2024-05" db="EMBL/GenBank/DDBJ databases">
        <title>Genetic variation in Jamaican populations of the coffee berry borer (Hypothenemus hampei).</title>
        <authorList>
            <person name="Errbii M."/>
            <person name="Myrie A."/>
        </authorList>
    </citation>
    <scope>NUCLEOTIDE SEQUENCE [LARGE SCALE GENOMIC DNA]</scope>
    <source>
        <strain evidence="8">JA-Hopewell-2020-01-JO</strain>
        <tissue evidence="8">Whole body</tissue>
    </source>
</reference>
<dbReference type="PANTHER" id="PTHR12675">
    <property type="entry name" value="MUSCLEBLIND-LIKE PROTEIN"/>
    <property type="match status" value="1"/>
</dbReference>
<keyword evidence="9" id="KW-1185">Reference proteome</keyword>
<evidence type="ECO:0000256" key="1">
    <source>
        <dbReference type="ARBA" id="ARBA00022723"/>
    </source>
</evidence>
<dbReference type="InterPro" id="IPR054429">
    <property type="entry name" value="Znf-CCCH_Muscleblind-like"/>
</dbReference>
<proteinExistence type="inferred from homology"/>
<sequence length="77" mass="8812">MAMVNLLNGKDSRWLQLEVCREFQRQKCSRPDTECKFAHPPANVEVQNGRVTACYDSIKSNALETRQRQQLSSTRAA</sequence>
<evidence type="ECO:0000256" key="3">
    <source>
        <dbReference type="ARBA" id="ARBA00022771"/>
    </source>
</evidence>
<name>A0ABD1F7Z4_HYPHA</name>
<feature type="zinc finger region" description="C3H1-type" evidence="6">
    <location>
        <begin position="14"/>
        <end position="42"/>
    </location>
</feature>
<dbReference type="GO" id="GO:0008270">
    <property type="term" value="F:zinc ion binding"/>
    <property type="evidence" value="ECO:0007669"/>
    <property type="project" value="UniProtKB-KW"/>
</dbReference>